<evidence type="ECO:0000256" key="1">
    <source>
        <dbReference type="SAM" id="MobiDB-lite"/>
    </source>
</evidence>
<name>A0A9P6HYS7_9PEZI</name>
<accession>A0A9P6HYS7</accession>
<feature type="region of interest" description="Disordered" evidence="1">
    <location>
        <begin position="1"/>
        <end position="27"/>
    </location>
</feature>
<dbReference type="Proteomes" id="UP000781932">
    <property type="component" value="Unassembled WGS sequence"/>
</dbReference>
<dbReference type="EMBL" id="JAATWM020000032">
    <property type="protein sequence ID" value="KAF9873348.1"/>
    <property type="molecule type" value="Genomic_DNA"/>
</dbReference>
<feature type="region of interest" description="Disordered" evidence="1">
    <location>
        <begin position="250"/>
        <end position="279"/>
    </location>
</feature>
<proteinExistence type="predicted"/>
<evidence type="ECO:0000313" key="3">
    <source>
        <dbReference type="Proteomes" id="UP000781932"/>
    </source>
</evidence>
<feature type="region of interest" description="Disordered" evidence="1">
    <location>
        <begin position="206"/>
        <end position="236"/>
    </location>
</feature>
<dbReference type="GeneID" id="62164950"/>
<gene>
    <name evidence="2" type="ORF">CkaCkLH20_09161</name>
</gene>
<dbReference type="AlphaFoldDB" id="A0A9P6HYS7"/>
<comment type="caution">
    <text evidence="2">The sequence shown here is derived from an EMBL/GenBank/DDBJ whole genome shotgun (WGS) entry which is preliminary data.</text>
</comment>
<organism evidence="2 3">
    <name type="scientific">Colletotrichum karsti</name>
    <dbReference type="NCBI Taxonomy" id="1095194"/>
    <lineage>
        <taxon>Eukaryota</taxon>
        <taxon>Fungi</taxon>
        <taxon>Dikarya</taxon>
        <taxon>Ascomycota</taxon>
        <taxon>Pezizomycotina</taxon>
        <taxon>Sordariomycetes</taxon>
        <taxon>Hypocreomycetidae</taxon>
        <taxon>Glomerellales</taxon>
        <taxon>Glomerellaceae</taxon>
        <taxon>Colletotrichum</taxon>
        <taxon>Colletotrichum boninense species complex</taxon>
    </lineage>
</organism>
<dbReference type="RefSeq" id="XP_038742809.1">
    <property type="nucleotide sequence ID" value="XM_038891876.1"/>
</dbReference>
<reference evidence="2" key="2">
    <citation type="submission" date="2020-11" db="EMBL/GenBank/DDBJ databases">
        <title>Whole genome sequencing of Colletotrichum sp.</title>
        <authorList>
            <person name="Li H."/>
        </authorList>
    </citation>
    <scope>NUCLEOTIDE SEQUENCE</scope>
    <source>
        <strain evidence="2">CkLH20</strain>
    </source>
</reference>
<feature type="compositionally biased region" description="Polar residues" evidence="1">
    <location>
        <begin position="209"/>
        <end position="232"/>
    </location>
</feature>
<keyword evidence="3" id="KW-1185">Reference proteome</keyword>
<reference evidence="2" key="1">
    <citation type="submission" date="2020-03" db="EMBL/GenBank/DDBJ databases">
        <authorList>
            <person name="He L."/>
        </authorList>
    </citation>
    <scope>NUCLEOTIDE SEQUENCE</scope>
    <source>
        <strain evidence="2">CkLH20</strain>
    </source>
</reference>
<feature type="compositionally biased region" description="Low complexity" evidence="1">
    <location>
        <begin position="250"/>
        <end position="269"/>
    </location>
</feature>
<protein>
    <submittedName>
        <fullName evidence="2">Uncharacterized protein</fullName>
    </submittedName>
</protein>
<evidence type="ECO:0000313" key="2">
    <source>
        <dbReference type="EMBL" id="KAF9873348.1"/>
    </source>
</evidence>
<sequence length="415" mass="45414">MVDKRAYPASSQRDSSEEASKRQKIVNNPLKNIRAIVERAPRDLGHTSESPVPQTPATIESDIPIAERAINKFSKRPAGENTLNFHKAPPKMAPLRPVPNFALPTQQQAFNDFISQNIQSAPVSTDEMDLLKHLEASDFDDSAEGIIKRMNSTGFRITAPMAPTPDITFDGLPSDGGARKTYNPNKGLVEQLLGMKEWEWHDRLKGHSSDSITPRNVPASGNNQSATTNHNIANRPENEDEQLELVETLTPISSPSSSSASETSDTQSPIANEHTDTTLPSLPAAMTSLNNFIASVNVPSGLNRRAIPAWAPDYPTNFPQTNYIIIPRSHLEDVITNLTIARMFSQAMLARTQRARETHDTCRASLAALRDSLPALGELSSTVAEVESEAYSIDKWIDHVAKALQSLGNGAASYY</sequence>